<reference evidence="8 9" key="1">
    <citation type="submission" date="2016-04" db="EMBL/GenBank/DDBJ databases">
        <title>Genome sequence of Methanosphaera cuniculi DSM 4103.</title>
        <authorList>
            <person name="Poehlein A."/>
            <person name="Seedorf H."/>
            <person name="Daniel R."/>
        </authorList>
    </citation>
    <scope>NUCLEOTIDE SEQUENCE [LARGE SCALE GENOMIC DNA]</scope>
    <source>
        <strain evidence="8 9">DSM 4103</strain>
    </source>
</reference>
<dbReference type="InterPro" id="IPR001173">
    <property type="entry name" value="Glyco_trans_2-like"/>
</dbReference>
<evidence type="ECO:0000259" key="7">
    <source>
        <dbReference type="Pfam" id="PF00535"/>
    </source>
</evidence>
<dbReference type="OrthoDB" id="11098at2157"/>
<comment type="similarity">
    <text evidence="2">Belongs to the glycosyltransferase 2 family.</text>
</comment>
<evidence type="ECO:0000256" key="5">
    <source>
        <dbReference type="ARBA" id="ARBA00022842"/>
    </source>
</evidence>
<dbReference type="AlphaFoldDB" id="A0A2V2BKQ6"/>
<evidence type="ECO:0000256" key="4">
    <source>
        <dbReference type="ARBA" id="ARBA00022679"/>
    </source>
</evidence>
<keyword evidence="6" id="KW-1133">Transmembrane helix</keyword>
<evidence type="ECO:0000256" key="3">
    <source>
        <dbReference type="ARBA" id="ARBA00022676"/>
    </source>
</evidence>
<dbReference type="Gene3D" id="3.90.550.10">
    <property type="entry name" value="Spore Coat Polysaccharide Biosynthesis Protein SpsA, Chain A"/>
    <property type="match status" value="1"/>
</dbReference>
<name>A0A2V2BKQ6_9EURY</name>
<sequence length="598" mass="66706">MNFLPECVLILLTMLFFLGFGGKPKKYHNVSVIIPAFNEEKSIEHVINVVKSISSINQIIVVDDGSDDSTYDIVSHIPGVLLLHHKHNKGKGSAMNTGLKKVDNDVILFLDADLCEISKKQVEAIINPILNGDADITKTKFKRAAGRVTELTAKPLLQFFFPELGFDQPLSGQFATTKKFIDTIDLENDYGVDIGIILDAEAQGLKIVEVDIGSIVHDHSTLKELNLMANEVVRTIVDRAINYGRLTMVDDLGNSIRMEIMGLSLITFGIFGIFFIKFMNLIVSVAIIVIGLIISIYYIVRIIKMSIRVYRQSNLSSREMIVVFMKTHFPIIISIIILLFISASLLGSVSISSNQISIEPISKNMIIPTSSHSNQSVDIRGPYIISNALENEQNLIRLPTSALNTLQANYGDYIYINDERYQLEQSVNRENDLIRIPSDAREALDVEPDTTIRDSDLKSEFDGAYLVHNIDINDMSNETINNTTNVNLNTTNMSVGTYLTDDSTDEMVLTVYINNTEIGKTTASIEENATYSIYINGQIEDNLKINTTTNGSVFNMTYDNNTIVNVTMESTNSTSNVKFANDQSYVKFLNIHINDTSD</sequence>
<evidence type="ECO:0000313" key="8">
    <source>
        <dbReference type="EMBL" id="PWL08336.1"/>
    </source>
</evidence>
<keyword evidence="3 8" id="KW-0328">Glycosyltransferase</keyword>
<keyword evidence="5" id="KW-0460">Magnesium</keyword>
<keyword evidence="6" id="KW-0812">Transmembrane</keyword>
<dbReference type="EC" id="2.4.1.266" evidence="8"/>
<dbReference type="Pfam" id="PF00535">
    <property type="entry name" value="Glycos_transf_2"/>
    <property type="match status" value="1"/>
</dbReference>
<dbReference type="GO" id="GO:0016757">
    <property type="term" value="F:glycosyltransferase activity"/>
    <property type="evidence" value="ECO:0007669"/>
    <property type="project" value="UniProtKB-KW"/>
</dbReference>
<dbReference type="RefSeq" id="WP_095607899.1">
    <property type="nucleotide sequence ID" value="NZ_CAUHCB010000004.1"/>
</dbReference>
<evidence type="ECO:0000256" key="2">
    <source>
        <dbReference type="ARBA" id="ARBA00006739"/>
    </source>
</evidence>
<dbReference type="EMBL" id="LWMS01000020">
    <property type="protein sequence ID" value="PWL08336.1"/>
    <property type="molecule type" value="Genomic_DNA"/>
</dbReference>
<comment type="caution">
    <text evidence="8">The sequence shown here is derived from an EMBL/GenBank/DDBJ whole genome shotgun (WGS) entry which is preliminary data.</text>
</comment>
<evidence type="ECO:0000256" key="6">
    <source>
        <dbReference type="SAM" id="Phobius"/>
    </source>
</evidence>
<proteinExistence type="inferred from homology"/>
<feature type="domain" description="Glycosyltransferase 2-like" evidence="7">
    <location>
        <begin position="31"/>
        <end position="150"/>
    </location>
</feature>
<evidence type="ECO:0000313" key="9">
    <source>
        <dbReference type="Proteomes" id="UP000246004"/>
    </source>
</evidence>
<dbReference type="InterPro" id="IPR029044">
    <property type="entry name" value="Nucleotide-diphossugar_trans"/>
</dbReference>
<dbReference type="PANTHER" id="PTHR48090">
    <property type="entry name" value="UNDECAPRENYL-PHOSPHATE 4-DEOXY-4-FORMAMIDO-L-ARABINOSE TRANSFERASE-RELATED"/>
    <property type="match status" value="1"/>
</dbReference>
<dbReference type="CDD" id="cd04179">
    <property type="entry name" value="DPM_DPG-synthase_like"/>
    <property type="match status" value="1"/>
</dbReference>
<dbReference type="InterPro" id="IPR050256">
    <property type="entry name" value="Glycosyltransferase_2"/>
</dbReference>
<gene>
    <name evidence="8" type="primary">gpgS</name>
    <name evidence="8" type="ORF">MSCUN_07720</name>
</gene>
<feature type="transmembrane region" description="Helical" evidence="6">
    <location>
        <begin position="268"/>
        <end position="300"/>
    </location>
</feature>
<protein>
    <submittedName>
        <fullName evidence="8">Glucosyl-3-phosphoglycerate synthase</fullName>
        <ecNumber evidence="8">2.4.1.266</ecNumber>
    </submittedName>
</protein>
<keyword evidence="4 8" id="KW-0808">Transferase</keyword>
<feature type="transmembrane region" description="Helical" evidence="6">
    <location>
        <begin position="321"/>
        <end position="346"/>
    </location>
</feature>
<evidence type="ECO:0000256" key="1">
    <source>
        <dbReference type="ARBA" id="ARBA00001946"/>
    </source>
</evidence>
<dbReference type="PANTHER" id="PTHR48090:SF10">
    <property type="entry name" value="GLUCOSYL-3-PHOSPHOGLYCERATE SYNTHASE"/>
    <property type="match status" value="1"/>
</dbReference>
<dbReference type="Proteomes" id="UP000246004">
    <property type="component" value="Unassembled WGS sequence"/>
</dbReference>
<dbReference type="SUPFAM" id="SSF53448">
    <property type="entry name" value="Nucleotide-diphospho-sugar transferases"/>
    <property type="match status" value="1"/>
</dbReference>
<accession>A0A2V2BKQ6</accession>
<organism evidence="8 9">
    <name type="scientific">Methanosphaera cuniculi</name>
    <dbReference type="NCBI Taxonomy" id="1077256"/>
    <lineage>
        <taxon>Archaea</taxon>
        <taxon>Methanobacteriati</taxon>
        <taxon>Methanobacteriota</taxon>
        <taxon>Methanomada group</taxon>
        <taxon>Methanobacteria</taxon>
        <taxon>Methanobacteriales</taxon>
        <taxon>Methanobacteriaceae</taxon>
        <taxon>Methanosphaera</taxon>
    </lineage>
</organism>
<comment type="cofactor">
    <cofactor evidence="1">
        <name>Mg(2+)</name>
        <dbReference type="ChEBI" id="CHEBI:18420"/>
    </cofactor>
</comment>
<keyword evidence="6" id="KW-0472">Membrane</keyword>